<dbReference type="InterPro" id="IPR015883">
    <property type="entry name" value="Glyco_hydro_20_cat"/>
</dbReference>
<dbReference type="Proteomes" id="UP000251402">
    <property type="component" value="Chromosome"/>
</dbReference>
<dbReference type="GO" id="GO:0016020">
    <property type="term" value="C:membrane"/>
    <property type="evidence" value="ECO:0007669"/>
    <property type="project" value="TreeGrafter"/>
</dbReference>
<keyword evidence="4" id="KW-0378">Hydrolase</keyword>
<dbReference type="SUPFAM" id="SSF51445">
    <property type="entry name" value="(Trans)glycosidases"/>
    <property type="match status" value="1"/>
</dbReference>
<evidence type="ECO:0000256" key="2">
    <source>
        <dbReference type="ARBA" id="ARBA00006285"/>
    </source>
</evidence>
<dbReference type="GO" id="GO:0030203">
    <property type="term" value="P:glycosaminoglycan metabolic process"/>
    <property type="evidence" value="ECO:0007669"/>
    <property type="project" value="TreeGrafter"/>
</dbReference>
<evidence type="ECO:0000259" key="7">
    <source>
        <dbReference type="Pfam" id="PF00728"/>
    </source>
</evidence>
<dbReference type="PANTHER" id="PTHR22600:SF57">
    <property type="entry name" value="BETA-N-ACETYLHEXOSAMINIDASE"/>
    <property type="match status" value="1"/>
</dbReference>
<dbReference type="InterPro" id="IPR029018">
    <property type="entry name" value="Hex-like_dom2"/>
</dbReference>
<feature type="domain" description="GH29D-like beta-sandwich" evidence="10">
    <location>
        <begin position="550"/>
        <end position="611"/>
    </location>
</feature>
<dbReference type="InterPro" id="IPR017853">
    <property type="entry name" value="GH"/>
</dbReference>
<dbReference type="InterPro" id="IPR059177">
    <property type="entry name" value="GH29D-like_dom"/>
</dbReference>
<gene>
    <name evidence="11" type="ORF">DEO27_016220</name>
</gene>
<keyword evidence="12" id="KW-1185">Reference proteome</keyword>
<dbReference type="Gene3D" id="3.20.20.80">
    <property type="entry name" value="Glycosidases"/>
    <property type="match status" value="1"/>
</dbReference>
<feature type="domain" description="F5/8 type C" evidence="8">
    <location>
        <begin position="655"/>
        <end position="745"/>
    </location>
</feature>
<dbReference type="SUPFAM" id="SSF49785">
    <property type="entry name" value="Galactose-binding domain-like"/>
    <property type="match status" value="1"/>
</dbReference>
<evidence type="ECO:0000256" key="3">
    <source>
        <dbReference type="ARBA" id="ARBA00012663"/>
    </source>
</evidence>
<dbReference type="Pfam" id="PF00728">
    <property type="entry name" value="Glyco_hydro_20"/>
    <property type="match status" value="1"/>
</dbReference>
<evidence type="ECO:0000313" key="12">
    <source>
        <dbReference type="Proteomes" id="UP000251402"/>
    </source>
</evidence>
<comment type="similarity">
    <text evidence="2">Belongs to the glycosyl hydrolase 20 family.</text>
</comment>
<dbReference type="Gene3D" id="2.60.120.260">
    <property type="entry name" value="Galactose-binding domain-like"/>
    <property type="match status" value="1"/>
</dbReference>
<evidence type="ECO:0000313" key="11">
    <source>
        <dbReference type="EMBL" id="QEM11504.1"/>
    </source>
</evidence>
<feature type="domain" description="Beta-hexosaminidase bacterial type N-terminal" evidence="9">
    <location>
        <begin position="35"/>
        <end position="161"/>
    </location>
</feature>
<comment type="catalytic activity">
    <reaction evidence="1">
        <text>Hydrolysis of terminal non-reducing N-acetyl-D-hexosamine residues in N-acetyl-beta-D-hexosaminides.</text>
        <dbReference type="EC" id="3.2.1.52"/>
    </reaction>
</comment>
<evidence type="ECO:0000259" key="9">
    <source>
        <dbReference type="Pfam" id="PF02838"/>
    </source>
</evidence>
<dbReference type="GO" id="GO:0004563">
    <property type="term" value="F:beta-N-acetylhexosaminidase activity"/>
    <property type="evidence" value="ECO:0007669"/>
    <property type="project" value="UniProtKB-EC"/>
</dbReference>
<dbReference type="Gene3D" id="3.30.379.10">
    <property type="entry name" value="Chitobiase/beta-hexosaminidase domain 2-like"/>
    <property type="match status" value="1"/>
</dbReference>
<proteinExistence type="inferred from homology"/>
<dbReference type="InterPro" id="IPR000421">
    <property type="entry name" value="FA58C"/>
</dbReference>
<evidence type="ECO:0000256" key="6">
    <source>
        <dbReference type="PIRSR" id="PIRSR625705-1"/>
    </source>
</evidence>
<protein>
    <recommendedName>
        <fullName evidence="3">beta-N-acetylhexosaminidase</fullName>
        <ecNumber evidence="3">3.2.1.52</ecNumber>
    </recommendedName>
</protein>
<feature type="active site" description="Proton donor" evidence="6">
    <location>
        <position position="341"/>
    </location>
</feature>
<dbReference type="KEGG" id="mrub:DEO27_016220"/>
<dbReference type="AlphaFoldDB" id="A0A5C1I0U4"/>
<name>A0A5C1I0U4_9SPHI</name>
<evidence type="ECO:0000256" key="5">
    <source>
        <dbReference type="ARBA" id="ARBA00023295"/>
    </source>
</evidence>
<evidence type="ECO:0000259" key="10">
    <source>
        <dbReference type="Pfam" id="PF13290"/>
    </source>
</evidence>
<dbReference type="RefSeq" id="WP_112568037.1">
    <property type="nucleotide sequence ID" value="NZ_CP043450.1"/>
</dbReference>
<dbReference type="SUPFAM" id="SSF55545">
    <property type="entry name" value="beta-N-acetylhexosaminidase-like domain"/>
    <property type="match status" value="1"/>
</dbReference>
<reference evidence="11" key="1">
    <citation type="submission" date="2019-08" db="EMBL/GenBank/DDBJ databases">
        <title>Comparative genome analysis confer to the adaptation heavy metal polluted environment.</title>
        <authorList>
            <person name="Li Y."/>
        </authorList>
    </citation>
    <scope>NUCLEOTIDE SEQUENCE [LARGE SCALE GENOMIC DNA]</scope>
    <source>
        <strain evidence="11">P1</strain>
    </source>
</reference>
<dbReference type="InterPro" id="IPR015882">
    <property type="entry name" value="HEX_bac_N"/>
</dbReference>
<dbReference type="EMBL" id="CP043450">
    <property type="protein sequence ID" value="QEM11504.1"/>
    <property type="molecule type" value="Genomic_DNA"/>
</dbReference>
<dbReference type="Pfam" id="PF13290">
    <property type="entry name" value="CHB_HEX_C_1"/>
    <property type="match status" value="1"/>
</dbReference>
<dbReference type="InterPro" id="IPR008979">
    <property type="entry name" value="Galactose-bd-like_sf"/>
</dbReference>
<dbReference type="CDD" id="cd06563">
    <property type="entry name" value="GH20_chitobiase-like"/>
    <property type="match status" value="1"/>
</dbReference>
<evidence type="ECO:0000256" key="1">
    <source>
        <dbReference type="ARBA" id="ARBA00001231"/>
    </source>
</evidence>
<sequence>MISYSLPSRKRIKIVALILLCIGFVLPGKAQTGTQGIIPQPVKIKSDNITYVFSREFKIGLGPGISASNVTFFKDYIRLVRDIHKTTPFVNHKMAASNLWLQINPKRVSQPEGYTLEVKPHRITITGHDEAGVFYGLQSLVQLLDINKSEIAVKGYSITDYPRFAYRGMHLDVSRHFFDPQTIKKWIDLLALYKINTFHWHLTDDQGWRIEIKKYPLLQSVSAYRDETIIGHKKDSPHRFDGKRYGGYYTQDEVKDIVKYATQRHITVIPEIEMPGHALAALAAYPQLGCTGGPYKAATYWGIFDDVYCAGNDETFTFLQNVMDEVLPLFPSKYIHIGGDECPKTKWKACPKCQKRIKDEHLKDEKELQSYFIGRMEKYLNSKGRQIIGWDEILEGGLTPGATVMSWTGEEGGIAAAKQHHEAIMTPEKYVYLDYYQSLYPAEPLSGGGYTPLGKVYNYEPVTNELNGEEAKYIKGVQANAWSEYMASPAQAERQLFPRMLALAEVAWSPKQSKNYDGFLKRLRYHQPLLNLNINAAEVYDEITDSVAETADHQVALNLQTTLPGAKIFYTTDGTDPGVNAKEYGGPIIVASTGSIKAAVFMKDKQVGRVYEKSFTIHQAIGKTVTLKNQPQGGYNPGNTFGLVNGVFGSKLYNDGQWYGFSGDDLEAVVDLGSMQNVSKLGINILKYHWQKMWEPTLLTFEVSADGTNYTEVYRQTDFPDNGINAVRANIKIQQARYIRVKATNKGIIPPGEYIAGAKAWLMVDEIIVQ</sequence>
<dbReference type="PRINTS" id="PR00738">
    <property type="entry name" value="GLHYDRLASE20"/>
</dbReference>
<feature type="domain" description="Glycoside hydrolase family 20 catalytic" evidence="7">
    <location>
        <begin position="164"/>
        <end position="510"/>
    </location>
</feature>
<dbReference type="EC" id="3.2.1.52" evidence="3"/>
<dbReference type="GO" id="GO:0005975">
    <property type="term" value="P:carbohydrate metabolic process"/>
    <property type="evidence" value="ECO:0007669"/>
    <property type="project" value="InterPro"/>
</dbReference>
<keyword evidence="5" id="KW-0326">Glycosidase</keyword>
<accession>A0A5C1I0U4</accession>
<dbReference type="PANTHER" id="PTHR22600">
    <property type="entry name" value="BETA-HEXOSAMINIDASE"/>
    <property type="match status" value="1"/>
</dbReference>
<organism evidence="11 12">
    <name type="scientific">Mucilaginibacter rubeus</name>
    <dbReference type="NCBI Taxonomy" id="2027860"/>
    <lineage>
        <taxon>Bacteria</taxon>
        <taxon>Pseudomonadati</taxon>
        <taxon>Bacteroidota</taxon>
        <taxon>Sphingobacteriia</taxon>
        <taxon>Sphingobacteriales</taxon>
        <taxon>Sphingobacteriaceae</taxon>
        <taxon>Mucilaginibacter</taxon>
    </lineage>
</organism>
<dbReference type="Pfam" id="PF02838">
    <property type="entry name" value="Glyco_hydro_20b"/>
    <property type="match status" value="1"/>
</dbReference>
<dbReference type="InterPro" id="IPR025705">
    <property type="entry name" value="Beta_hexosaminidase_sua/sub"/>
</dbReference>
<dbReference type="Pfam" id="PF00754">
    <property type="entry name" value="F5_F8_type_C"/>
    <property type="match status" value="1"/>
</dbReference>
<evidence type="ECO:0000256" key="4">
    <source>
        <dbReference type="ARBA" id="ARBA00022801"/>
    </source>
</evidence>
<evidence type="ECO:0000259" key="8">
    <source>
        <dbReference type="Pfam" id="PF00754"/>
    </source>
</evidence>
<dbReference type="OrthoDB" id="1006965at2"/>